<dbReference type="KEGG" id="pacp:FAZ97_31405"/>
<feature type="domain" description="AB hydrolase-1" evidence="1">
    <location>
        <begin position="39"/>
        <end position="282"/>
    </location>
</feature>
<sequence length="303" mass="33594">MNTVTTTAPAISASDPHPRERAAIPGGAIVYVETGEGEPIVMLHGNPTSSRLWRNVIPHLSDAYRCLAPDLAGMGDSPAAPDGACRLADHARYLDAWFDAVLPRERVTLVLHDWGSALGFDWARRHPRRVNAIAYMEAIVQPRQWRDFPPEREPLFRALRGEDGERLVLDENFFVETVLPHSVLRALTPEEMEAWRRPFATRESRRTTLVWARELPIEGEPADVTQVVQAYGAWLAASDIPKLLIRAEPGALLTGRALDACRGWPNQRETAVAGIHYIQEDAPHEIGAAVREFLDDLAAGCAP</sequence>
<evidence type="ECO:0000313" key="3">
    <source>
        <dbReference type="Proteomes" id="UP000434209"/>
    </source>
</evidence>
<name>A0A7Z2GCY2_9BURK</name>
<dbReference type="PANTHER" id="PTHR43798">
    <property type="entry name" value="MONOACYLGLYCEROL LIPASE"/>
    <property type="match status" value="1"/>
</dbReference>
<dbReference type="AlphaFoldDB" id="A0A7Z2GCY2"/>
<dbReference type="InterPro" id="IPR050266">
    <property type="entry name" value="AB_hydrolase_sf"/>
</dbReference>
<dbReference type="EMBL" id="CP046912">
    <property type="protein sequence ID" value="QGZ59502.1"/>
    <property type="molecule type" value="Genomic_DNA"/>
</dbReference>
<reference evidence="2 3" key="1">
    <citation type="submission" date="2019-12" db="EMBL/GenBank/DDBJ databases">
        <title>Paraburkholderia acidiphila 7Q-K02 sp. nov and Paraburkholderia acidisoli DHF22 sp. nov., two strains isolated from forest soil.</title>
        <authorList>
            <person name="Gao Z."/>
            <person name="Qiu L."/>
        </authorList>
    </citation>
    <scope>NUCLEOTIDE SEQUENCE [LARGE SCALE GENOMIC DNA]</scope>
    <source>
        <strain evidence="2 3">7Q-K02</strain>
    </source>
</reference>
<dbReference type="PRINTS" id="PR00412">
    <property type="entry name" value="EPOXHYDRLASE"/>
</dbReference>
<accession>A0A7Z2GCY2</accession>
<evidence type="ECO:0000313" key="2">
    <source>
        <dbReference type="EMBL" id="QGZ59502.1"/>
    </source>
</evidence>
<proteinExistence type="predicted"/>
<gene>
    <name evidence="2" type="ORF">FAZ97_31405</name>
</gene>
<dbReference type="RefSeq" id="WP_158762684.1">
    <property type="nucleotide sequence ID" value="NZ_CP046912.1"/>
</dbReference>
<dbReference type="EC" id="3.8.1.5" evidence="2"/>
<dbReference type="OrthoDB" id="9799989at2"/>
<dbReference type="Gene3D" id="3.40.50.1820">
    <property type="entry name" value="alpha/beta hydrolase"/>
    <property type="match status" value="1"/>
</dbReference>
<evidence type="ECO:0000259" key="1">
    <source>
        <dbReference type="Pfam" id="PF00561"/>
    </source>
</evidence>
<dbReference type="InterPro" id="IPR000073">
    <property type="entry name" value="AB_hydrolase_1"/>
</dbReference>
<keyword evidence="3" id="KW-1185">Reference proteome</keyword>
<dbReference type="GO" id="GO:0018786">
    <property type="term" value="F:haloalkane dehalogenase activity"/>
    <property type="evidence" value="ECO:0007669"/>
    <property type="project" value="UniProtKB-EC"/>
</dbReference>
<protein>
    <submittedName>
        <fullName evidence="2">Haloalkane dehalogenase</fullName>
        <ecNumber evidence="2">3.8.1.5</ecNumber>
    </submittedName>
</protein>
<dbReference type="InterPro" id="IPR000639">
    <property type="entry name" value="Epox_hydrolase-like"/>
</dbReference>
<organism evidence="2 3">
    <name type="scientific">Paraburkholderia acidiphila</name>
    <dbReference type="NCBI Taxonomy" id="2571747"/>
    <lineage>
        <taxon>Bacteria</taxon>
        <taxon>Pseudomonadati</taxon>
        <taxon>Pseudomonadota</taxon>
        <taxon>Betaproteobacteria</taxon>
        <taxon>Burkholderiales</taxon>
        <taxon>Burkholderiaceae</taxon>
        <taxon>Paraburkholderia</taxon>
    </lineage>
</organism>
<dbReference type="Proteomes" id="UP000434209">
    <property type="component" value="Chromosome 4"/>
</dbReference>
<dbReference type="PANTHER" id="PTHR43798:SF33">
    <property type="entry name" value="HYDROLASE, PUTATIVE (AFU_ORTHOLOGUE AFUA_2G14860)-RELATED"/>
    <property type="match status" value="1"/>
</dbReference>
<dbReference type="Pfam" id="PF00561">
    <property type="entry name" value="Abhydrolase_1"/>
    <property type="match status" value="1"/>
</dbReference>
<dbReference type="NCBIfam" id="NF002938">
    <property type="entry name" value="PRK03592.1"/>
    <property type="match status" value="1"/>
</dbReference>
<keyword evidence="2" id="KW-0378">Hydrolase</keyword>
<dbReference type="SUPFAM" id="SSF53474">
    <property type="entry name" value="alpha/beta-Hydrolases"/>
    <property type="match status" value="1"/>
</dbReference>
<dbReference type="InterPro" id="IPR029058">
    <property type="entry name" value="AB_hydrolase_fold"/>
</dbReference>
<dbReference type="GO" id="GO:0016020">
    <property type="term" value="C:membrane"/>
    <property type="evidence" value="ECO:0007669"/>
    <property type="project" value="TreeGrafter"/>
</dbReference>